<reference evidence="1" key="1">
    <citation type="submission" date="2022-12" db="EMBL/GenBank/DDBJ databases">
        <title>Reference genome sequencing for broad-spectrum identification of bacterial and archaeal isolates by mass spectrometry.</title>
        <authorList>
            <person name="Sekiguchi Y."/>
            <person name="Tourlousse D.M."/>
        </authorList>
    </citation>
    <scope>NUCLEOTIDE SEQUENCE</scope>
    <source>
        <strain evidence="1">10succ1</strain>
    </source>
</reference>
<evidence type="ECO:0000313" key="2">
    <source>
        <dbReference type="Proteomes" id="UP001144471"/>
    </source>
</evidence>
<protein>
    <submittedName>
        <fullName evidence="1">Uncharacterized protein</fullName>
    </submittedName>
</protein>
<proteinExistence type="predicted"/>
<dbReference type="Proteomes" id="UP001144471">
    <property type="component" value="Unassembled WGS sequence"/>
</dbReference>
<name>A0A9W6GIP5_9FUSO</name>
<gene>
    <name evidence="1" type="ORF">PM10SUCC1_00010</name>
</gene>
<dbReference type="RefSeq" id="WP_281832103.1">
    <property type="nucleotide sequence ID" value="NZ_BSDY01000001.1"/>
</dbReference>
<accession>A0A9W6GIP5</accession>
<comment type="caution">
    <text evidence="1">The sequence shown here is derived from an EMBL/GenBank/DDBJ whole genome shotgun (WGS) entry which is preliminary data.</text>
</comment>
<dbReference type="EMBL" id="BSDY01000001">
    <property type="protein sequence ID" value="GLI54486.1"/>
    <property type="molecule type" value="Genomic_DNA"/>
</dbReference>
<sequence>MFGDLKYFILFLFILVCTKEAIKFGNYRGEESKRCYRCYDRVIPFRGEEISLGDSIDYGNYIDGREMENYLLNSNTESYLYVGDKKSLPFLERSLFSYLKTEKLEWISMGGRSYLRRGAEWIKLRDKNIPPLAVFQKGQINRLRELASTSKIGEPANQREKKRINRSLLEMEERIERLKENA</sequence>
<evidence type="ECO:0000313" key="1">
    <source>
        <dbReference type="EMBL" id="GLI54486.1"/>
    </source>
</evidence>
<keyword evidence="2" id="KW-1185">Reference proteome</keyword>
<organism evidence="1 2">
    <name type="scientific">Propionigenium maris DSM 9537</name>
    <dbReference type="NCBI Taxonomy" id="1123000"/>
    <lineage>
        <taxon>Bacteria</taxon>
        <taxon>Fusobacteriati</taxon>
        <taxon>Fusobacteriota</taxon>
        <taxon>Fusobacteriia</taxon>
        <taxon>Fusobacteriales</taxon>
        <taxon>Fusobacteriaceae</taxon>
        <taxon>Propionigenium</taxon>
    </lineage>
</organism>
<dbReference type="AlphaFoldDB" id="A0A9W6GIP5"/>